<sequence length="424" mass="44487">MGTDFENGKRAAARLAVGLVESGMRVGLGTGSTAAHFIDQLGARVRAEGLDIECVATSDLTAARAEFLGLRLVPLDGSLDLAVDGADEVEFGTLRLIKGLGGALLREKLVAQSARRFVVIADRSKLVTRLGAHSKLPVEIVRHGADRTCARLAELDLAPVLRANAGSPFVSDGGHFIADCTMPKGIVPEAVESALRSIAGVVGTGLFLSGSACAIIGYPDGSTRQFDGDAVSAAGLAPAAATLRCLGLPKPDIPPLIAVMGVSASGKSTIGLLLAELLGVPFCDGDDLHPESNREKMHSGRPLDDEDRMPWLHRIAMRLAEWRTRRCGGVIVSSLLTRRYRDLVRGGAGPFTLVHLDGSRDLLAARIAARRGHFMPASLLDSQLAALEPPQAGEDAIVVSIDESPVGIVRSIMRSLQAGQVSAN</sequence>
<dbReference type="InterPro" id="IPR006001">
    <property type="entry name" value="Therm_gnt_kin"/>
</dbReference>
<dbReference type="HAMAP" id="MF_00170">
    <property type="entry name" value="Rib_5P_isom_A"/>
    <property type="match status" value="1"/>
</dbReference>
<feature type="binding site" evidence="11">
    <location>
        <position position="125"/>
    </location>
    <ligand>
        <name>substrate</name>
    </ligand>
</feature>
<dbReference type="InterPro" id="IPR004788">
    <property type="entry name" value="Ribose5P_isomerase_type_A"/>
</dbReference>
<dbReference type="Gene3D" id="3.30.70.260">
    <property type="match status" value="1"/>
</dbReference>
<dbReference type="PANTHER" id="PTHR43748">
    <property type="entry name" value="RIBOSE-5-PHOSPHATE ISOMERASE 3, CHLOROPLASTIC-RELATED"/>
    <property type="match status" value="1"/>
</dbReference>
<dbReference type="FunFam" id="3.40.50.300:FF:000522">
    <property type="entry name" value="Gluconokinase"/>
    <property type="match status" value="1"/>
</dbReference>
<evidence type="ECO:0000256" key="2">
    <source>
        <dbReference type="ARBA" id="ARBA00004761"/>
    </source>
</evidence>
<dbReference type="Proteomes" id="UP000000245">
    <property type="component" value="Chromosome"/>
</dbReference>
<evidence type="ECO:0000256" key="6">
    <source>
        <dbReference type="ARBA" id="ARBA00022777"/>
    </source>
</evidence>
<keyword evidence="8" id="KW-0311">Gluconate utilization</keyword>
<keyword evidence="4 12" id="KW-0808">Transferase</keyword>
<dbReference type="Gene3D" id="3.40.50.1360">
    <property type="match status" value="1"/>
</dbReference>
<protein>
    <recommendedName>
        <fullName evidence="11">Ribose-5-phosphate isomerase A</fullName>
        <ecNumber evidence="11">5.3.1.6</ecNumber>
    </recommendedName>
    <alternativeName>
        <fullName evidence="11">Phosphoriboisomerase A</fullName>
        <shortName evidence="11">PRI</shortName>
    </alternativeName>
</protein>
<comment type="similarity">
    <text evidence="11">Belongs to the ribose 5-phosphate isomerase family.</text>
</comment>
<dbReference type="InterPro" id="IPR020672">
    <property type="entry name" value="Ribose5P_isomerase_typA_subgr"/>
</dbReference>
<comment type="function">
    <text evidence="11">Catalyzes the reversible conversion of ribose-5-phosphate to ribulose 5-phosphate.</text>
</comment>
<evidence type="ECO:0000256" key="3">
    <source>
        <dbReference type="ARBA" id="ARBA00008420"/>
    </source>
</evidence>
<dbReference type="UniPathway" id="UPA00115">
    <property type="reaction ID" value="UER00412"/>
</dbReference>
<comment type="pathway">
    <text evidence="11">Carbohydrate degradation; pentose phosphate pathway; D-ribose 5-phosphate from D-ribulose 5-phosphate (non-oxidative stage): step 1/1.</text>
</comment>
<dbReference type="GO" id="GO:0004751">
    <property type="term" value="F:ribose-5-phosphate isomerase activity"/>
    <property type="evidence" value="ECO:0007669"/>
    <property type="project" value="UniProtKB-UniRule"/>
</dbReference>
<dbReference type="SUPFAM" id="SSF52540">
    <property type="entry name" value="P-loop containing nucleoside triphosphate hydrolases"/>
    <property type="match status" value="1"/>
</dbReference>
<dbReference type="InterPro" id="IPR037171">
    <property type="entry name" value="NagB/RpiA_transferase-like"/>
</dbReference>
<keyword evidence="6" id="KW-0418">Kinase</keyword>
<dbReference type="SUPFAM" id="SSF75445">
    <property type="entry name" value="D-ribose-5-phosphate isomerase (RpiA), lid domain"/>
    <property type="match status" value="1"/>
</dbReference>
<dbReference type="FunFam" id="3.40.50.1360:FF:000001">
    <property type="entry name" value="Ribose-5-phosphate isomerase A"/>
    <property type="match status" value="1"/>
</dbReference>
<evidence type="ECO:0000313" key="12">
    <source>
        <dbReference type="EMBL" id="ABQ30483.1"/>
    </source>
</evidence>
<evidence type="ECO:0000256" key="9">
    <source>
        <dbReference type="ARBA" id="ARBA00023235"/>
    </source>
</evidence>
<dbReference type="Pfam" id="PF06026">
    <property type="entry name" value="Rib_5-P_isom_A"/>
    <property type="match status" value="1"/>
</dbReference>
<comment type="pathway">
    <text evidence="2">Carbohydrate acid metabolism.</text>
</comment>
<name>A5FY01_ACICJ</name>
<proteinExistence type="inferred from homology"/>
<dbReference type="SUPFAM" id="SSF100950">
    <property type="entry name" value="NagB/RpiA/CoA transferase-like"/>
    <property type="match status" value="1"/>
</dbReference>
<gene>
    <name evidence="11" type="primary">rpiA</name>
    <name evidence="12" type="ordered locus">Acry_1272</name>
</gene>
<dbReference type="Pfam" id="PF13671">
    <property type="entry name" value="AAA_33"/>
    <property type="match status" value="1"/>
</dbReference>
<dbReference type="RefSeq" id="WP_011942118.1">
    <property type="nucleotide sequence ID" value="NC_009484.1"/>
</dbReference>
<dbReference type="InterPro" id="IPR050262">
    <property type="entry name" value="Ribose-5P_isomerase"/>
</dbReference>
<dbReference type="NCBIfam" id="TIGR01313">
    <property type="entry name" value="therm_gnt_kin"/>
    <property type="match status" value="1"/>
</dbReference>
<comment type="similarity">
    <text evidence="3">Belongs to the gluconokinase GntK/GntV family.</text>
</comment>
<dbReference type="NCBIfam" id="NF001924">
    <property type="entry name" value="PRK00702.1"/>
    <property type="match status" value="1"/>
</dbReference>
<feature type="binding site" evidence="11">
    <location>
        <begin position="98"/>
        <end position="101"/>
    </location>
    <ligand>
        <name>substrate</name>
    </ligand>
</feature>
<comment type="catalytic activity">
    <reaction evidence="10">
        <text>D-gluconate + ATP = 6-phospho-D-gluconate + ADP + H(+)</text>
        <dbReference type="Rhea" id="RHEA:19433"/>
        <dbReference type="ChEBI" id="CHEBI:15378"/>
        <dbReference type="ChEBI" id="CHEBI:18391"/>
        <dbReference type="ChEBI" id="CHEBI:30616"/>
        <dbReference type="ChEBI" id="CHEBI:58759"/>
        <dbReference type="ChEBI" id="CHEBI:456216"/>
        <dbReference type="EC" id="2.7.1.12"/>
    </reaction>
</comment>
<dbReference type="CDD" id="cd02021">
    <property type="entry name" value="GntK"/>
    <property type="match status" value="1"/>
</dbReference>
<dbReference type="EC" id="5.3.1.6" evidence="11"/>
<feature type="binding site" evidence="11">
    <location>
        <begin position="84"/>
        <end position="87"/>
    </location>
    <ligand>
        <name>substrate</name>
    </ligand>
</feature>
<evidence type="ECO:0000256" key="5">
    <source>
        <dbReference type="ARBA" id="ARBA00022741"/>
    </source>
</evidence>
<dbReference type="GO" id="GO:0046316">
    <property type="term" value="F:gluconokinase activity"/>
    <property type="evidence" value="ECO:0007669"/>
    <property type="project" value="UniProtKB-EC"/>
</dbReference>
<dbReference type="GO" id="GO:0019521">
    <property type="term" value="P:D-gluconate metabolic process"/>
    <property type="evidence" value="ECO:0007669"/>
    <property type="project" value="UniProtKB-KW"/>
</dbReference>
<dbReference type="AlphaFoldDB" id="A5FY01"/>
<evidence type="ECO:0000256" key="11">
    <source>
        <dbReference type="HAMAP-Rule" id="MF_00170"/>
    </source>
</evidence>
<feature type="binding site" evidence="11">
    <location>
        <begin position="30"/>
        <end position="33"/>
    </location>
    <ligand>
        <name>substrate</name>
    </ligand>
</feature>
<dbReference type="PANTHER" id="PTHR43748:SF3">
    <property type="entry name" value="RIBOSE-5-PHOSPHATE ISOMERASE 3, CHLOROPLASTIC-RELATED"/>
    <property type="match status" value="1"/>
</dbReference>
<feature type="active site" description="Proton acceptor" evidence="11">
    <location>
        <position position="107"/>
    </location>
</feature>
<keyword evidence="7" id="KW-0067">ATP-binding</keyword>
<dbReference type="GO" id="GO:0009052">
    <property type="term" value="P:pentose-phosphate shunt, non-oxidative branch"/>
    <property type="evidence" value="ECO:0007669"/>
    <property type="project" value="UniProtKB-UniRule"/>
</dbReference>
<dbReference type="STRING" id="349163.Acry_1272"/>
<dbReference type="Gene3D" id="3.40.50.300">
    <property type="entry name" value="P-loop containing nucleotide triphosphate hydrolases"/>
    <property type="match status" value="1"/>
</dbReference>
<keyword evidence="5" id="KW-0547">Nucleotide-binding</keyword>
<dbReference type="eggNOG" id="COG0120">
    <property type="taxonomic scope" value="Bacteria"/>
</dbReference>
<evidence type="ECO:0000313" key="13">
    <source>
        <dbReference type="Proteomes" id="UP000000245"/>
    </source>
</evidence>
<evidence type="ECO:0000256" key="4">
    <source>
        <dbReference type="ARBA" id="ARBA00022679"/>
    </source>
</evidence>
<comment type="subunit">
    <text evidence="11">Homodimer.</text>
</comment>
<dbReference type="HOGENOM" id="CLU_646596_0_0_5"/>
<dbReference type="eggNOG" id="COG3265">
    <property type="taxonomic scope" value="Bacteria"/>
</dbReference>
<evidence type="ECO:0000256" key="1">
    <source>
        <dbReference type="ARBA" id="ARBA00001713"/>
    </source>
</evidence>
<organism evidence="12 13">
    <name type="scientific">Acidiphilium cryptum (strain JF-5)</name>
    <dbReference type="NCBI Taxonomy" id="349163"/>
    <lineage>
        <taxon>Bacteria</taxon>
        <taxon>Pseudomonadati</taxon>
        <taxon>Pseudomonadota</taxon>
        <taxon>Alphaproteobacteria</taxon>
        <taxon>Acetobacterales</taxon>
        <taxon>Acidocellaceae</taxon>
        <taxon>Acidiphilium</taxon>
    </lineage>
</organism>
<keyword evidence="13" id="KW-1185">Reference proteome</keyword>
<dbReference type="KEGG" id="acr:Acry_1272"/>
<evidence type="ECO:0000256" key="10">
    <source>
        <dbReference type="ARBA" id="ARBA00048090"/>
    </source>
</evidence>
<keyword evidence="9 11" id="KW-0413">Isomerase</keyword>
<accession>A5FY01</accession>
<evidence type="ECO:0000256" key="8">
    <source>
        <dbReference type="ARBA" id="ARBA00023064"/>
    </source>
</evidence>
<evidence type="ECO:0000256" key="7">
    <source>
        <dbReference type="ARBA" id="ARBA00022840"/>
    </source>
</evidence>
<dbReference type="GO" id="GO:0005524">
    <property type="term" value="F:ATP binding"/>
    <property type="evidence" value="ECO:0007669"/>
    <property type="project" value="UniProtKB-KW"/>
</dbReference>
<comment type="catalytic activity">
    <reaction evidence="1 11">
        <text>aldehydo-D-ribose 5-phosphate = D-ribulose 5-phosphate</text>
        <dbReference type="Rhea" id="RHEA:14657"/>
        <dbReference type="ChEBI" id="CHEBI:58121"/>
        <dbReference type="ChEBI" id="CHEBI:58273"/>
        <dbReference type="EC" id="5.3.1.6"/>
    </reaction>
</comment>
<dbReference type="CDD" id="cd01398">
    <property type="entry name" value="RPI_A"/>
    <property type="match status" value="1"/>
</dbReference>
<dbReference type="NCBIfam" id="TIGR00021">
    <property type="entry name" value="rpiA"/>
    <property type="match status" value="1"/>
</dbReference>
<dbReference type="EMBL" id="CP000697">
    <property type="protein sequence ID" value="ABQ30483.1"/>
    <property type="molecule type" value="Genomic_DNA"/>
</dbReference>
<reference evidence="12 13" key="1">
    <citation type="submission" date="2007-05" db="EMBL/GenBank/DDBJ databases">
        <title>Complete sequence of chromosome of Acidiphilium cryptum JF-5.</title>
        <authorList>
            <consortium name="US DOE Joint Genome Institute"/>
            <person name="Copeland A."/>
            <person name="Lucas S."/>
            <person name="Lapidus A."/>
            <person name="Barry K."/>
            <person name="Detter J.C."/>
            <person name="Glavina del Rio T."/>
            <person name="Hammon N."/>
            <person name="Israni S."/>
            <person name="Dalin E."/>
            <person name="Tice H."/>
            <person name="Pitluck S."/>
            <person name="Sims D."/>
            <person name="Brettin T."/>
            <person name="Bruce D."/>
            <person name="Han C."/>
            <person name="Schmutz J."/>
            <person name="Larimer F."/>
            <person name="Land M."/>
            <person name="Hauser L."/>
            <person name="Kyrpides N."/>
            <person name="Kim E."/>
            <person name="Magnuson T."/>
            <person name="Richardson P."/>
        </authorList>
    </citation>
    <scope>NUCLEOTIDE SEQUENCE [LARGE SCALE GENOMIC DNA]</scope>
    <source>
        <strain evidence="12 13">JF-5</strain>
    </source>
</reference>
<dbReference type="InterPro" id="IPR027417">
    <property type="entry name" value="P-loop_NTPase"/>
</dbReference>